<name>A0A8E2ISE2_9MYCO</name>
<dbReference type="GeneID" id="66599384"/>
<dbReference type="Proteomes" id="UP000192335">
    <property type="component" value="Unassembled WGS sequence"/>
</dbReference>
<evidence type="ECO:0000256" key="1">
    <source>
        <dbReference type="SAM" id="MobiDB-lite"/>
    </source>
</evidence>
<feature type="compositionally biased region" description="Acidic residues" evidence="1">
    <location>
        <begin position="162"/>
        <end position="177"/>
    </location>
</feature>
<protein>
    <submittedName>
        <fullName evidence="2">Uncharacterized protein</fullName>
    </submittedName>
</protein>
<keyword evidence="5" id="KW-1185">Reference proteome</keyword>
<dbReference type="RefSeq" id="WP_075546963.1">
    <property type="nucleotide sequence ID" value="NZ_MWQA01000001.1"/>
</dbReference>
<dbReference type="EMBL" id="UPHM01000016">
    <property type="protein sequence ID" value="VAZ88325.1"/>
    <property type="molecule type" value="Genomic_DNA"/>
</dbReference>
<dbReference type="AlphaFoldDB" id="A0A8E2ISE2"/>
<comment type="caution">
    <text evidence="2">The sequence shown here is derived from an EMBL/GenBank/DDBJ whole genome shotgun (WGS) entry which is preliminary data.</text>
</comment>
<gene>
    <name evidence="2" type="ORF">B4U45_18575</name>
    <name evidence="3" type="ORF">LAUMK4_00660</name>
</gene>
<feature type="region of interest" description="Disordered" evidence="1">
    <location>
        <begin position="1"/>
        <end position="33"/>
    </location>
</feature>
<feature type="compositionally biased region" description="Polar residues" evidence="1">
    <location>
        <begin position="181"/>
        <end position="192"/>
    </location>
</feature>
<accession>A0A8E2ISE2</accession>
<dbReference type="EMBL" id="MWQA01000001">
    <property type="protein sequence ID" value="ORC08305.1"/>
    <property type="molecule type" value="Genomic_DNA"/>
</dbReference>
<evidence type="ECO:0000313" key="4">
    <source>
        <dbReference type="Proteomes" id="UP000192335"/>
    </source>
</evidence>
<sequence>MPKPTHPAKPESNADDAESGSARAKGGIGKSRRGRLAAGAALGALTLTSGIAGIVDVTTPTTANGFGVNVGRLNITLTSHGGFKLDSCTSNTNDTSGGSLSGAGSSSNSTDTTATTQDNTTATISSGGGNELPTDTQTNLIPGDDQPTGTQVTSSTGAAGGYDDDYYYSSSESDDDSSGTNTIAQWQANNNEYRPDDPNSEEQSDLDFATAYAAGDPYNPDN</sequence>
<dbReference type="Proteomes" id="UP000271464">
    <property type="component" value="Unassembled WGS sequence"/>
</dbReference>
<evidence type="ECO:0000313" key="2">
    <source>
        <dbReference type="EMBL" id="ORC08305.1"/>
    </source>
</evidence>
<proteinExistence type="predicted"/>
<feature type="region of interest" description="Disordered" evidence="1">
    <location>
        <begin position="93"/>
        <end position="222"/>
    </location>
</feature>
<reference evidence="3 5" key="2">
    <citation type="submission" date="2018-09" db="EMBL/GenBank/DDBJ databases">
        <authorList>
            <person name="Tagini F."/>
        </authorList>
    </citation>
    <scope>NUCLEOTIDE SEQUENCE [LARGE SCALE GENOMIC DNA]</scope>
    <source>
        <strain evidence="3 5">MK4</strain>
    </source>
</reference>
<feature type="compositionally biased region" description="Low complexity" evidence="1">
    <location>
        <begin position="94"/>
        <end position="125"/>
    </location>
</feature>
<evidence type="ECO:0000313" key="5">
    <source>
        <dbReference type="Proteomes" id="UP000271464"/>
    </source>
</evidence>
<evidence type="ECO:0000313" key="3">
    <source>
        <dbReference type="EMBL" id="VAZ88325.1"/>
    </source>
</evidence>
<organism evidence="2 4">
    <name type="scientific">Mycobacterium persicum</name>
    <dbReference type="NCBI Taxonomy" id="1487726"/>
    <lineage>
        <taxon>Bacteria</taxon>
        <taxon>Bacillati</taxon>
        <taxon>Actinomycetota</taxon>
        <taxon>Actinomycetes</taxon>
        <taxon>Mycobacteriales</taxon>
        <taxon>Mycobacteriaceae</taxon>
        <taxon>Mycobacterium</taxon>
    </lineage>
</organism>
<reference evidence="2 4" key="1">
    <citation type="submission" date="2017-02" db="EMBL/GenBank/DDBJ databases">
        <title>Mycobacterium kansasii genomes.</title>
        <authorList>
            <person name="Borowka P."/>
            <person name="Strapagiel D."/>
            <person name="Marciniak B."/>
            <person name="Lach J."/>
            <person name="Bakula Z."/>
            <person name="Van Ingen J."/>
            <person name="Safianowska A."/>
            <person name="Brzostek A."/>
            <person name="Dziadek J."/>
            <person name="Jagielski T."/>
        </authorList>
    </citation>
    <scope>NUCLEOTIDE SEQUENCE [LARGE SCALE GENOMIC DNA]</scope>
    <source>
        <strain evidence="2 4">12MK</strain>
    </source>
</reference>